<dbReference type="Gene3D" id="1.10.260.40">
    <property type="entry name" value="lambda repressor-like DNA-binding domains"/>
    <property type="match status" value="1"/>
</dbReference>
<proteinExistence type="predicted"/>
<evidence type="ECO:0000313" key="2">
    <source>
        <dbReference type="EMBL" id="SQB14444.1"/>
    </source>
</evidence>
<dbReference type="Proteomes" id="UP000251853">
    <property type="component" value="Unassembled WGS sequence"/>
</dbReference>
<evidence type="ECO:0000259" key="1">
    <source>
        <dbReference type="Pfam" id="PF13401"/>
    </source>
</evidence>
<dbReference type="Pfam" id="PF13401">
    <property type="entry name" value="AAA_22"/>
    <property type="match status" value="1"/>
</dbReference>
<sequence length="323" mass="36090">MEATAAAIYTGETQTIAERVNNYIAATKGSIAGIAREINYSRTTISRYLSGKYDSDPSDLERKLSEYLREQGEEIDASAPGEAPRKFLKKRTDIFESRDMKKVIGVCSAAQEDIGLGIVVAKSGFGKTYALKYYAKMPRVAYVECDDTMSSRDLVEAIERALGIPSSYGTIWKRVNGIREFCNVNKGYLIIIDEADKLISKYTQKKMEILRGIFDQADVGLVIAGEPRLEAQIKTYLNRFANRVDFYASLKGLSGAEVESYLDGYDIDRDALEELKARACNSQTGCFRLFDRTLNNIIRILNANNETTITLKVIAQASDMMML</sequence>
<accession>A0A2X2UDF5</accession>
<dbReference type="GO" id="GO:0016887">
    <property type="term" value="F:ATP hydrolysis activity"/>
    <property type="evidence" value="ECO:0007669"/>
    <property type="project" value="InterPro"/>
</dbReference>
<dbReference type="PANTHER" id="PTHR35894:SF5">
    <property type="entry name" value="MU-LIKE PROPHAGE FLUMU DNA TRANSPOSITION PROTEIN B"/>
    <property type="match status" value="1"/>
</dbReference>
<dbReference type="RefSeq" id="WP_003507806.1">
    <property type="nucleotide sequence ID" value="NZ_JAIWZC010000002.1"/>
</dbReference>
<dbReference type="InterPro" id="IPR049945">
    <property type="entry name" value="AAA_22"/>
</dbReference>
<dbReference type="SUPFAM" id="SSF52540">
    <property type="entry name" value="P-loop containing nucleoside triphosphate hydrolases"/>
    <property type="match status" value="1"/>
</dbReference>
<name>A0A2X2UDF5_9FIRM</name>
<dbReference type="InterPro" id="IPR027417">
    <property type="entry name" value="P-loop_NTPase"/>
</dbReference>
<dbReference type="EMBL" id="UAVW01000015">
    <property type="protein sequence ID" value="SQB14444.1"/>
    <property type="molecule type" value="Genomic_DNA"/>
</dbReference>
<keyword evidence="3" id="KW-1185">Reference proteome</keyword>
<organism evidence="2 3">
    <name type="scientific">Enterocloster clostridioformis</name>
    <dbReference type="NCBI Taxonomy" id="1531"/>
    <lineage>
        <taxon>Bacteria</taxon>
        <taxon>Bacillati</taxon>
        <taxon>Bacillota</taxon>
        <taxon>Clostridia</taxon>
        <taxon>Lachnospirales</taxon>
        <taxon>Lachnospiraceae</taxon>
        <taxon>Enterocloster</taxon>
    </lineage>
</organism>
<dbReference type="InterPro" id="IPR001387">
    <property type="entry name" value="Cro/C1-type_HTH"/>
</dbReference>
<dbReference type="Gene3D" id="3.40.50.300">
    <property type="entry name" value="P-loop containing nucleotide triphosphate hydrolases"/>
    <property type="match status" value="1"/>
</dbReference>
<dbReference type="GO" id="GO:0003677">
    <property type="term" value="F:DNA binding"/>
    <property type="evidence" value="ECO:0007669"/>
    <property type="project" value="InterPro"/>
</dbReference>
<gene>
    <name evidence="2" type="ORF">NCTC11224_03492</name>
</gene>
<reference evidence="2 3" key="1">
    <citation type="submission" date="2018-06" db="EMBL/GenBank/DDBJ databases">
        <authorList>
            <consortium name="Pathogen Informatics"/>
            <person name="Doyle S."/>
        </authorList>
    </citation>
    <scope>NUCLEOTIDE SEQUENCE [LARGE SCALE GENOMIC DNA]</scope>
    <source>
        <strain evidence="2 3">NCTC11224</strain>
    </source>
</reference>
<protein>
    <recommendedName>
        <fullName evidence="1">ORC1/DEAH AAA+ ATPase domain-containing protein</fullName>
    </recommendedName>
</protein>
<dbReference type="InterPro" id="IPR052026">
    <property type="entry name" value="ExeA_AAA_ATPase_DNA-bind"/>
</dbReference>
<dbReference type="InterPro" id="IPR010982">
    <property type="entry name" value="Lambda_DNA-bd_dom_sf"/>
</dbReference>
<dbReference type="AlphaFoldDB" id="A0A2X2UDF5"/>
<evidence type="ECO:0000313" key="3">
    <source>
        <dbReference type="Proteomes" id="UP000251853"/>
    </source>
</evidence>
<dbReference type="CDD" id="cd00093">
    <property type="entry name" value="HTH_XRE"/>
    <property type="match status" value="1"/>
</dbReference>
<dbReference type="PANTHER" id="PTHR35894">
    <property type="entry name" value="GENERAL SECRETION PATHWAY PROTEIN A-RELATED"/>
    <property type="match status" value="1"/>
</dbReference>
<feature type="domain" description="ORC1/DEAH AAA+ ATPase" evidence="1">
    <location>
        <begin position="115"/>
        <end position="231"/>
    </location>
</feature>